<evidence type="ECO:0000256" key="1">
    <source>
        <dbReference type="SAM" id="MobiDB-lite"/>
    </source>
</evidence>
<gene>
    <name evidence="2" type="ORF">LAZ67_13002102</name>
</gene>
<evidence type="ECO:0000313" key="2">
    <source>
        <dbReference type="EMBL" id="UYV76003.1"/>
    </source>
</evidence>
<sequence>MDELFLKTNETFQSFFPFGIPTFFCSNFYNTQFTTNHGNFKGFLSKIGAIKDSSCHCGNEFQDSRHLLLECPLFSNARQETINNVVDLYLFGYGSNQYKGDFDFIASYERDYGIGQIYQIGVQAYEVAGSIFSLHCWGPPRERLRHRWTARVLSQSGQVEVMAGITQHKTKMVLVDGSLRHTCYFHCLGMEADAEEPVLQIQEHFSGGEHLQEQGSHGSATPVSVGQRERER</sequence>
<keyword evidence="3" id="KW-1185">Reference proteome</keyword>
<organism evidence="2 3">
    <name type="scientific">Cordylochernes scorpioides</name>
    <dbReference type="NCBI Taxonomy" id="51811"/>
    <lineage>
        <taxon>Eukaryota</taxon>
        <taxon>Metazoa</taxon>
        <taxon>Ecdysozoa</taxon>
        <taxon>Arthropoda</taxon>
        <taxon>Chelicerata</taxon>
        <taxon>Arachnida</taxon>
        <taxon>Pseudoscorpiones</taxon>
        <taxon>Cheliferoidea</taxon>
        <taxon>Chernetidae</taxon>
        <taxon>Cordylochernes</taxon>
    </lineage>
</organism>
<name>A0ABY6L7V2_9ARAC</name>
<feature type="compositionally biased region" description="Polar residues" evidence="1">
    <location>
        <begin position="213"/>
        <end position="224"/>
    </location>
</feature>
<reference evidence="2 3" key="1">
    <citation type="submission" date="2022-01" db="EMBL/GenBank/DDBJ databases">
        <title>A chromosomal length assembly of Cordylochernes scorpioides.</title>
        <authorList>
            <person name="Zeh D."/>
            <person name="Zeh J."/>
        </authorList>
    </citation>
    <scope>NUCLEOTIDE SEQUENCE [LARGE SCALE GENOMIC DNA]</scope>
    <source>
        <strain evidence="2">IN4F17</strain>
        <tissue evidence="2">Whole Body</tissue>
    </source>
</reference>
<dbReference type="Proteomes" id="UP001235939">
    <property type="component" value="Chromosome 13"/>
</dbReference>
<evidence type="ECO:0000313" key="3">
    <source>
        <dbReference type="Proteomes" id="UP001235939"/>
    </source>
</evidence>
<accession>A0ABY6L7V2</accession>
<protein>
    <submittedName>
        <fullName evidence="2">Uncharacterized protein</fullName>
    </submittedName>
</protein>
<feature type="region of interest" description="Disordered" evidence="1">
    <location>
        <begin position="209"/>
        <end position="232"/>
    </location>
</feature>
<dbReference type="EMBL" id="CP092875">
    <property type="protein sequence ID" value="UYV76003.1"/>
    <property type="molecule type" value="Genomic_DNA"/>
</dbReference>
<proteinExistence type="predicted"/>